<sequence>MRLFWSGHAYQKAGVLLAGIEPKSSRQLSLIAPQPMDEAKHGKAMAVLDAASRRYGQGTLAYAGGGIEPEWGMKREKLSPAYTTRWDQLLEVRGKLTVVFKPFAVTARIAFAAFVIHQRRQRP</sequence>
<dbReference type="PATRIC" id="fig|1262666.3.peg.2678"/>
<gene>
    <name evidence="2" type="ORF">PCS_02638</name>
</gene>
<evidence type="ECO:0000313" key="2">
    <source>
        <dbReference type="EMBL" id="EMG36626.1"/>
    </source>
</evidence>
<comment type="caution">
    <text evidence="2">The sequence shown here is derived from an EMBL/GenBank/DDBJ whole genome shotgun (WGS) entry which is preliminary data.</text>
</comment>
<evidence type="ECO:0000313" key="3">
    <source>
        <dbReference type="Proteomes" id="UP000011922"/>
    </source>
</evidence>
<dbReference type="AlphaFoldDB" id="M5Q0E2"/>
<proteinExistence type="predicted"/>
<organism evidence="2 3">
    <name type="scientific">Desulfocurvibacter africanus PCS</name>
    <dbReference type="NCBI Taxonomy" id="1262666"/>
    <lineage>
        <taxon>Bacteria</taxon>
        <taxon>Pseudomonadati</taxon>
        <taxon>Thermodesulfobacteriota</taxon>
        <taxon>Desulfovibrionia</taxon>
        <taxon>Desulfovibrionales</taxon>
        <taxon>Desulfovibrionaceae</taxon>
        <taxon>Desulfocurvibacter</taxon>
    </lineage>
</organism>
<dbReference type="Pfam" id="PF13438">
    <property type="entry name" value="DUF4113"/>
    <property type="match status" value="1"/>
</dbReference>
<dbReference type="RefSeq" id="WP_005987896.1">
    <property type="nucleotide sequence ID" value="NZ_AOSV01000029.1"/>
</dbReference>
<evidence type="ECO:0000259" key="1">
    <source>
        <dbReference type="Pfam" id="PF13438"/>
    </source>
</evidence>
<protein>
    <recommendedName>
        <fullName evidence="1">DUF4113 domain-containing protein</fullName>
    </recommendedName>
</protein>
<feature type="domain" description="DUF4113" evidence="1">
    <location>
        <begin position="45"/>
        <end position="92"/>
    </location>
</feature>
<dbReference type="InterPro" id="IPR025188">
    <property type="entry name" value="DUF4113"/>
</dbReference>
<dbReference type="EMBL" id="AOSV01000029">
    <property type="protein sequence ID" value="EMG36626.1"/>
    <property type="molecule type" value="Genomic_DNA"/>
</dbReference>
<accession>M5Q0E2</accession>
<dbReference type="Proteomes" id="UP000011922">
    <property type="component" value="Unassembled WGS sequence"/>
</dbReference>
<name>M5Q0E2_DESAF</name>
<reference evidence="2 3" key="1">
    <citation type="journal article" date="2013" name="Genome Announc.">
        <title>Draft Genome Sequence for Desulfovibrio africanus Strain PCS.</title>
        <authorList>
            <person name="Brown S.D."/>
            <person name="Utturkar S.M."/>
            <person name="Arkin A.P."/>
            <person name="Deutschbauer A.M."/>
            <person name="Elias D.A."/>
            <person name="Hazen T.C."/>
            <person name="Chakraborty R."/>
        </authorList>
    </citation>
    <scope>NUCLEOTIDE SEQUENCE [LARGE SCALE GENOMIC DNA]</scope>
    <source>
        <strain evidence="2 3">PCS</strain>
    </source>
</reference>